<keyword evidence="3 7" id="KW-0378">Hydrolase</keyword>
<dbReference type="PANTHER" id="PTHR43248:SF29">
    <property type="entry name" value="TRIPEPTIDYL AMINOPEPTIDASE"/>
    <property type="match status" value="1"/>
</dbReference>
<dbReference type="Gene3D" id="3.40.50.1820">
    <property type="entry name" value="alpha/beta hydrolase"/>
    <property type="match status" value="1"/>
</dbReference>
<evidence type="ECO:0000256" key="2">
    <source>
        <dbReference type="ARBA" id="ARBA00022729"/>
    </source>
</evidence>
<dbReference type="Proteomes" id="UP001385809">
    <property type="component" value="Unassembled WGS sequence"/>
</dbReference>
<evidence type="ECO:0000256" key="1">
    <source>
        <dbReference type="ARBA" id="ARBA00010088"/>
    </source>
</evidence>
<proteinExistence type="inferred from homology"/>
<evidence type="ECO:0000313" key="8">
    <source>
        <dbReference type="Proteomes" id="UP001385809"/>
    </source>
</evidence>
<protein>
    <submittedName>
        <fullName evidence="7">Alpha/beta hydrolase</fullName>
    </submittedName>
</protein>
<evidence type="ECO:0000313" key="7">
    <source>
        <dbReference type="EMBL" id="MEJ2870774.1"/>
    </source>
</evidence>
<dbReference type="GO" id="GO:0016787">
    <property type="term" value="F:hydrolase activity"/>
    <property type="evidence" value="ECO:0007669"/>
    <property type="project" value="UniProtKB-KW"/>
</dbReference>
<reference evidence="7 8" key="1">
    <citation type="submission" date="2024-03" db="EMBL/GenBank/DDBJ databases">
        <title>Actinomycetospora sp. OC33-EN08, a novel actinomycete isolated from wild orchid (Aerides multiflora).</title>
        <authorList>
            <person name="Suriyachadkun C."/>
        </authorList>
    </citation>
    <scope>NUCLEOTIDE SEQUENCE [LARGE SCALE GENOMIC DNA]</scope>
    <source>
        <strain evidence="7 8">OC33-EN08</strain>
    </source>
</reference>
<dbReference type="EMBL" id="JBBEGN010000016">
    <property type="protein sequence ID" value="MEJ2870774.1"/>
    <property type="molecule type" value="Genomic_DNA"/>
</dbReference>
<dbReference type="InterPro" id="IPR051601">
    <property type="entry name" value="Serine_prot/Carboxylest_S33"/>
</dbReference>
<gene>
    <name evidence="7" type="ORF">WCD74_23635</name>
</gene>
<name>A0ABU8MTX1_9PSEU</name>
<feature type="chain" id="PRO_5046316848" evidence="5">
    <location>
        <begin position="38"/>
        <end position="552"/>
    </location>
</feature>
<comment type="caution">
    <text evidence="7">The sequence shown here is derived from an EMBL/GenBank/DDBJ whole genome shotgun (WGS) entry which is preliminary data.</text>
</comment>
<evidence type="ECO:0000256" key="4">
    <source>
        <dbReference type="SAM" id="MobiDB-lite"/>
    </source>
</evidence>
<accession>A0ABU8MTX1</accession>
<evidence type="ECO:0000256" key="5">
    <source>
        <dbReference type="SAM" id="SignalP"/>
    </source>
</evidence>
<organism evidence="7 8">
    <name type="scientific">Actinomycetospora aurantiaca</name>
    <dbReference type="NCBI Taxonomy" id="3129233"/>
    <lineage>
        <taxon>Bacteria</taxon>
        <taxon>Bacillati</taxon>
        <taxon>Actinomycetota</taxon>
        <taxon>Actinomycetes</taxon>
        <taxon>Pseudonocardiales</taxon>
        <taxon>Pseudonocardiaceae</taxon>
        <taxon>Actinomycetospora</taxon>
    </lineage>
</organism>
<dbReference type="PANTHER" id="PTHR43248">
    <property type="entry name" value="2-SUCCINYL-6-HYDROXY-2,4-CYCLOHEXADIENE-1-CARBOXYLATE SYNTHASE"/>
    <property type="match status" value="1"/>
</dbReference>
<dbReference type="InterPro" id="IPR000073">
    <property type="entry name" value="AB_hydrolase_1"/>
</dbReference>
<dbReference type="InterPro" id="IPR029058">
    <property type="entry name" value="AB_hydrolase_fold"/>
</dbReference>
<sequence>MHPGSSHVRTSRSRRSRRRVWPLVALLAALLVAGACADAVPRTTSQAAPPSASPSASPAPAGGVPAGLDRFYSQQLSWGSCLPFATTDDQRQFYGLPGFECSRLEVPVDYANPAGRTAQVAVSRLKASDAPGRIGSLLVNPGGPGASGIEIASQLAILTRGEEVSRRFDLVGFDPRGIGASTPTIRCLTPAEQDTQRATDITDPSPAGVARAEGLARQTADGCTQKTGADMLANVGTRDVAKDMDVLRAVLGDRQLNYLGFSYGTRIGSTYAEQFPGNVRAMVLDGALDPDQDPTDEVVNQGRGFQGAFEAFAKDCATKPGCPLGTDPAQATTRYQELTRPLLASPGRLPDGRTFSYGDAQQGTIQALYATSLWPDLRQGLTELTQGRGQTLMGLADQYYDRAPDGTYSPQQDAFTAIRCVDDPRVTDPAAALDRARRYNEAAPFLDSGRGPSAALDSCAFWPPQAPVTGGPHVPQAPGLAPPLVVSTTGDPATPYQAGVDLAKALNGSLLTKVGDQHTATFQGFGCVDAIVTRYLVDGTPAPPEARCTDNG</sequence>
<keyword evidence="8" id="KW-1185">Reference proteome</keyword>
<comment type="similarity">
    <text evidence="1">Belongs to the peptidase S33 family.</text>
</comment>
<keyword evidence="2 5" id="KW-0732">Signal</keyword>
<feature type="region of interest" description="Disordered" evidence="4">
    <location>
        <begin position="43"/>
        <end position="62"/>
    </location>
</feature>
<evidence type="ECO:0000259" key="6">
    <source>
        <dbReference type="Pfam" id="PF00561"/>
    </source>
</evidence>
<feature type="compositionally biased region" description="Low complexity" evidence="4">
    <location>
        <begin position="47"/>
        <end position="62"/>
    </location>
</feature>
<dbReference type="Pfam" id="PF00561">
    <property type="entry name" value="Abhydrolase_1"/>
    <property type="match status" value="1"/>
</dbReference>
<evidence type="ECO:0000256" key="3">
    <source>
        <dbReference type="ARBA" id="ARBA00022801"/>
    </source>
</evidence>
<dbReference type="SUPFAM" id="SSF53474">
    <property type="entry name" value="alpha/beta-Hydrolases"/>
    <property type="match status" value="1"/>
</dbReference>
<feature type="signal peptide" evidence="5">
    <location>
        <begin position="1"/>
        <end position="37"/>
    </location>
</feature>
<dbReference type="RefSeq" id="WP_337697346.1">
    <property type="nucleotide sequence ID" value="NZ_JBBEGN010000016.1"/>
</dbReference>
<feature type="domain" description="AB hydrolase-1" evidence="6">
    <location>
        <begin position="137"/>
        <end position="518"/>
    </location>
</feature>